<dbReference type="InterPro" id="IPR024078">
    <property type="entry name" value="LmbE-like_dom_sf"/>
</dbReference>
<protein>
    <submittedName>
        <fullName evidence="1">PIG-L deacetylase family protein</fullName>
        <ecNumber evidence="1">3.5.1.-</ecNumber>
    </submittedName>
</protein>
<keyword evidence="2" id="KW-1185">Reference proteome</keyword>
<proteinExistence type="predicted"/>
<gene>
    <name evidence="1" type="ORF">ACFOD4_04955</name>
</gene>
<dbReference type="SUPFAM" id="SSF102588">
    <property type="entry name" value="LmbE-like"/>
    <property type="match status" value="1"/>
</dbReference>
<dbReference type="PANTHER" id="PTHR12993:SF29">
    <property type="entry name" value="BLR3841 PROTEIN"/>
    <property type="match status" value="1"/>
</dbReference>
<evidence type="ECO:0000313" key="2">
    <source>
        <dbReference type="Proteomes" id="UP001595593"/>
    </source>
</evidence>
<dbReference type="EC" id="3.5.1.-" evidence="1"/>
<dbReference type="EMBL" id="JBHRTN010000006">
    <property type="protein sequence ID" value="MFC3124403.1"/>
    <property type="molecule type" value="Genomic_DNA"/>
</dbReference>
<dbReference type="RefSeq" id="WP_379594823.1">
    <property type="nucleotide sequence ID" value="NZ_JBHRTN010000006.1"/>
</dbReference>
<dbReference type="InterPro" id="IPR003737">
    <property type="entry name" value="GlcNAc_PI_deacetylase-related"/>
</dbReference>
<keyword evidence="1" id="KW-0378">Hydrolase</keyword>
<evidence type="ECO:0000313" key="1">
    <source>
        <dbReference type="EMBL" id="MFC3124403.1"/>
    </source>
</evidence>
<reference evidence="2" key="1">
    <citation type="journal article" date="2019" name="Int. J. Syst. Evol. Microbiol.">
        <title>The Global Catalogue of Microorganisms (GCM) 10K type strain sequencing project: providing services to taxonomists for standard genome sequencing and annotation.</title>
        <authorList>
            <consortium name="The Broad Institute Genomics Platform"/>
            <consortium name="The Broad Institute Genome Sequencing Center for Infectious Disease"/>
            <person name="Wu L."/>
            <person name="Ma J."/>
        </authorList>
    </citation>
    <scope>NUCLEOTIDE SEQUENCE [LARGE SCALE GENOMIC DNA]</scope>
    <source>
        <strain evidence="2">KCTC 52094</strain>
    </source>
</reference>
<name>A0ABV7FYN5_9PROT</name>
<comment type="caution">
    <text evidence="1">The sequence shown here is derived from an EMBL/GenBank/DDBJ whole genome shotgun (WGS) entry which is preliminary data.</text>
</comment>
<dbReference type="Proteomes" id="UP001595593">
    <property type="component" value="Unassembled WGS sequence"/>
</dbReference>
<organism evidence="1 2">
    <name type="scientific">Teichococcus globiformis</name>
    <dbReference type="NCBI Taxonomy" id="2307229"/>
    <lineage>
        <taxon>Bacteria</taxon>
        <taxon>Pseudomonadati</taxon>
        <taxon>Pseudomonadota</taxon>
        <taxon>Alphaproteobacteria</taxon>
        <taxon>Acetobacterales</taxon>
        <taxon>Roseomonadaceae</taxon>
        <taxon>Roseomonas</taxon>
    </lineage>
</organism>
<dbReference type="Pfam" id="PF02585">
    <property type="entry name" value="PIG-L"/>
    <property type="match status" value="1"/>
</dbReference>
<dbReference type="GO" id="GO:0016787">
    <property type="term" value="F:hydrolase activity"/>
    <property type="evidence" value="ECO:0007669"/>
    <property type="project" value="UniProtKB-KW"/>
</dbReference>
<dbReference type="PANTHER" id="PTHR12993">
    <property type="entry name" value="N-ACETYLGLUCOSAMINYL-PHOSPHATIDYLINOSITOL DE-N-ACETYLASE-RELATED"/>
    <property type="match status" value="1"/>
</dbReference>
<sequence length="244" mass="26271">MPTALAISPHLDDAAFSAGGTLAWLAQQGWDVVVVTVFTATVPSPAGFALRCQTDKGLPTEADYMAIRRAEDEAAGAVLGARVLHLPLREAPHRGYQSPAALFGPLRADDRPEPVAAALRLQLADYRPALILAPQALGGHVDHVLTVQALLSLSLSPPVLWWQDFPYLRRADTPRRPFSDFWNSLPECAPPTDPARKHRACAAYATQLGYQFDGPEGLARALAETGGAEQMRLQGQSPLPELAE</sequence>
<dbReference type="Gene3D" id="3.40.50.10320">
    <property type="entry name" value="LmbE-like"/>
    <property type="match status" value="1"/>
</dbReference>
<accession>A0ABV7FYN5</accession>